<dbReference type="Proteomes" id="UP001162164">
    <property type="component" value="Unassembled WGS sequence"/>
</dbReference>
<keyword evidence="4" id="KW-1185">Reference proteome</keyword>
<dbReference type="EMBL" id="JAPWTJ010004114">
    <property type="protein sequence ID" value="KAJ8948215.1"/>
    <property type="molecule type" value="Genomic_DNA"/>
</dbReference>
<dbReference type="PANTHER" id="PTHR33480">
    <property type="entry name" value="SET DOMAIN-CONTAINING PROTEIN-RELATED"/>
    <property type="match status" value="1"/>
</dbReference>
<dbReference type="SUPFAM" id="SSF56349">
    <property type="entry name" value="DNA breaking-rejoining enzymes"/>
    <property type="match status" value="1"/>
</dbReference>
<feature type="compositionally biased region" description="Polar residues" evidence="2">
    <location>
        <begin position="60"/>
        <end position="69"/>
    </location>
</feature>
<name>A0ABQ9IQ16_9CUCU</name>
<dbReference type="InterPro" id="IPR011010">
    <property type="entry name" value="DNA_brk_join_enz"/>
</dbReference>
<evidence type="ECO:0000256" key="1">
    <source>
        <dbReference type="ARBA" id="ARBA00023172"/>
    </source>
</evidence>
<dbReference type="Gene3D" id="1.10.443.10">
    <property type="entry name" value="Intergrase catalytic core"/>
    <property type="match status" value="1"/>
</dbReference>
<feature type="compositionally biased region" description="Polar residues" evidence="2">
    <location>
        <begin position="633"/>
        <end position="643"/>
    </location>
</feature>
<feature type="region of interest" description="Disordered" evidence="2">
    <location>
        <begin position="1"/>
        <end position="84"/>
    </location>
</feature>
<feature type="compositionally biased region" description="Basic residues" evidence="2">
    <location>
        <begin position="644"/>
        <end position="653"/>
    </location>
</feature>
<protein>
    <submittedName>
        <fullName evidence="3">Uncharacterized protein</fullName>
    </submittedName>
</protein>
<feature type="region of interest" description="Disordered" evidence="2">
    <location>
        <begin position="595"/>
        <end position="653"/>
    </location>
</feature>
<evidence type="ECO:0000313" key="3">
    <source>
        <dbReference type="EMBL" id="KAJ8948215.1"/>
    </source>
</evidence>
<dbReference type="InterPro" id="IPR013762">
    <property type="entry name" value="Integrase-like_cat_sf"/>
</dbReference>
<proteinExistence type="predicted"/>
<dbReference type="PANTHER" id="PTHR33480:SF1">
    <property type="entry name" value="TYR RECOMBINASE DOMAIN-CONTAINING PROTEIN"/>
    <property type="match status" value="1"/>
</dbReference>
<keyword evidence="1" id="KW-0233">DNA recombination</keyword>
<evidence type="ECO:0000313" key="4">
    <source>
        <dbReference type="Proteomes" id="UP001162164"/>
    </source>
</evidence>
<evidence type="ECO:0000256" key="2">
    <source>
        <dbReference type="SAM" id="MobiDB-lite"/>
    </source>
</evidence>
<accession>A0ABQ9IQ16</accession>
<organism evidence="3 4">
    <name type="scientific">Molorchus minor</name>
    <dbReference type="NCBI Taxonomy" id="1323400"/>
    <lineage>
        <taxon>Eukaryota</taxon>
        <taxon>Metazoa</taxon>
        <taxon>Ecdysozoa</taxon>
        <taxon>Arthropoda</taxon>
        <taxon>Hexapoda</taxon>
        <taxon>Insecta</taxon>
        <taxon>Pterygota</taxon>
        <taxon>Neoptera</taxon>
        <taxon>Endopterygota</taxon>
        <taxon>Coleoptera</taxon>
        <taxon>Polyphaga</taxon>
        <taxon>Cucujiformia</taxon>
        <taxon>Chrysomeloidea</taxon>
        <taxon>Cerambycidae</taxon>
        <taxon>Lamiinae</taxon>
        <taxon>Monochamini</taxon>
        <taxon>Molorchus</taxon>
    </lineage>
</organism>
<comment type="caution">
    <text evidence="3">The sequence shown here is derived from an EMBL/GenBank/DDBJ whole genome shotgun (WGS) entry which is preliminary data.</text>
</comment>
<reference evidence="3" key="1">
    <citation type="journal article" date="2023" name="Insect Mol. Biol.">
        <title>Genome sequencing provides insights into the evolution of gene families encoding plant cell wall-degrading enzymes in longhorned beetles.</title>
        <authorList>
            <person name="Shin N.R."/>
            <person name="Okamura Y."/>
            <person name="Kirsch R."/>
            <person name="Pauchet Y."/>
        </authorList>
    </citation>
    <scope>NUCLEOTIDE SEQUENCE</scope>
    <source>
        <strain evidence="3">MMC_N1</strain>
    </source>
</reference>
<feature type="non-terminal residue" evidence="3">
    <location>
        <position position="1"/>
    </location>
</feature>
<feature type="compositionally biased region" description="Basic and acidic residues" evidence="2">
    <location>
        <begin position="38"/>
        <end position="48"/>
    </location>
</feature>
<feature type="compositionally biased region" description="Basic and acidic residues" evidence="2">
    <location>
        <begin position="604"/>
        <end position="615"/>
    </location>
</feature>
<gene>
    <name evidence="3" type="ORF">NQ317_010967</name>
</gene>
<sequence length="653" mass="74958">VVGFSTDIQEESDCTHVSDTESEEMLSENEQVTTPSDLGKENLDRGNIDSDSSFGDDLQDQNFDINNYGSNSSSDTETSESEKDFIQEARCYTPTRSTENSPTRPNIQFSEKLKEQKDDITMKKEVRDVLSYPLKSKERKCALEKFRNDSNFDLYLDGKIRPKKQLTEPTAEIEYYPCIYCKAIFSKHYLNRHVKKCIGNTEPNKHTKVNIVSSSQTKVACALDPTNIISKLAIREEVHILHPKNFDNVVSATRQLCGYDPSNKTYKTPSLAMHTGTTLKLISEELIHLILRGSKGFQSESKEIALEWQRNVKNFKKLVEARWNKEISSVANKDLNEKRWRKPLLVPLINDVKKFKEGALNYAKECEKQFLEQKDTEQTYKVLVQCTLALLILFNRRRIGDVQYLKVNDYSCERKTDFQDFEATLTESEKILTKQYKRVVNGGKGSRAVVILIPPLLQNFMDLLLLNRAKYISSENNYVFALPNSTIKWSQGDVAIRNLTTKINLENPQAISSNRLRKHIATAMQILTMSKNDCKQFSKFMGHTEKTHEEFYELPVDVFQTARVVKLLIMMEKGIPVEFKGKSLSEIELKPDEYVEDNGNEEQIQARENDKRSNEETESDDNLPLSKIARKLSNPNKANGRKTQNMKKGRVSI</sequence>